<evidence type="ECO:0000256" key="5">
    <source>
        <dbReference type="ARBA" id="ARBA00022701"/>
    </source>
</evidence>
<dbReference type="PANTHER" id="PTHR12688:SF0">
    <property type="entry name" value="DYNEIN LIGHT INTERMEDIATE CHAIN"/>
    <property type="match status" value="1"/>
</dbReference>
<dbReference type="GO" id="GO:0000226">
    <property type="term" value="P:microtubule cytoskeleton organization"/>
    <property type="evidence" value="ECO:0007669"/>
    <property type="project" value="TreeGrafter"/>
</dbReference>
<evidence type="ECO:0000256" key="11">
    <source>
        <dbReference type="RuleBase" id="RU366047"/>
    </source>
</evidence>
<dbReference type="Proteomes" id="UP000827092">
    <property type="component" value="Unassembled WGS sequence"/>
</dbReference>
<dbReference type="GO" id="GO:0005813">
    <property type="term" value="C:centrosome"/>
    <property type="evidence" value="ECO:0007669"/>
    <property type="project" value="TreeGrafter"/>
</dbReference>
<feature type="region of interest" description="Disordered" evidence="12">
    <location>
        <begin position="566"/>
        <end position="624"/>
    </location>
</feature>
<feature type="compositionally biased region" description="Polar residues" evidence="12">
    <location>
        <begin position="441"/>
        <end position="451"/>
    </location>
</feature>
<comment type="caution">
    <text evidence="13">The sequence shown here is derived from an EMBL/GenBank/DDBJ whole genome shotgun (WGS) entry which is preliminary data.</text>
</comment>
<dbReference type="GO" id="GO:0005874">
    <property type="term" value="C:microtubule"/>
    <property type="evidence" value="ECO:0007669"/>
    <property type="project" value="UniProtKB-KW"/>
</dbReference>
<evidence type="ECO:0000256" key="3">
    <source>
        <dbReference type="ARBA" id="ARBA00022448"/>
    </source>
</evidence>
<feature type="compositionally biased region" description="Basic and acidic residues" evidence="12">
    <location>
        <begin position="419"/>
        <end position="440"/>
    </location>
</feature>
<keyword evidence="14" id="KW-1185">Reference proteome</keyword>
<accession>A0AAV6UFE7</accession>
<feature type="region of interest" description="Disordered" evidence="12">
    <location>
        <begin position="353"/>
        <end position="393"/>
    </location>
</feature>
<evidence type="ECO:0000256" key="4">
    <source>
        <dbReference type="ARBA" id="ARBA00022490"/>
    </source>
</evidence>
<feature type="region of interest" description="Disordered" evidence="12">
    <location>
        <begin position="411"/>
        <end position="554"/>
    </location>
</feature>
<keyword evidence="7 11" id="KW-0067">ATP-binding</keyword>
<feature type="compositionally biased region" description="Polar residues" evidence="12">
    <location>
        <begin position="353"/>
        <end position="374"/>
    </location>
</feature>
<evidence type="ECO:0000256" key="10">
    <source>
        <dbReference type="ARBA" id="ARBA00023212"/>
    </source>
</evidence>
<comment type="subunit">
    <text evidence="11">Homodimer. The cytoplasmic dynein 1 complex consists of two catalytic heavy chains (HCs) and a number of non-catalytic subunits presented by intermediate chains (ICs).</text>
</comment>
<feature type="compositionally biased region" description="Low complexity" evidence="12">
    <location>
        <begin position="456"/>
        <end position="466"/>
    </location>
</feature>
<dbReference type="PANTHER" id="PTHR12688">
    <property type="entry name" value="DYNEIN LIGHT INTERMEDIATE CHAIN"/>
    <property type="match status" value="1"/>
</dbReference>
<dbReference type="GO" id="GO:0045504">
    <property type="term" value="F:dynein heavy chain binding"/>
    <property type="evidence" value="ECO:0007669"/>
    <property type="project" value="TreeGrafter"/>
</dbReference>
<evidence type="ECO:0000256" key="12">
    <source>
        <dbReference type="SAM" id="MobiDB-lite"/>
    </source>
</evidence>
<evidence type="ECO:0000313" key="13">
    <source>
        <dbReference type="EMBL" id="KAG8182929.1"/>
    </source>
</evidence>
<evidence type="ECO:0000256" key="7">
    <source>
        <dbReference type="ARBA" id="ARBA00022840"/>
    </source>
</evidence>
<dbReference type="GO" id="GO:0005524">
    <property type="term" value="F:ATP binding"/>
    <property type="evidence" value="ECO:0007669"/>
    <property type="project" value="UniProtKB-KW"/>
</dbReference>
<name>A0AAV6UFE7_9ARAC</name>
<sequence>MTLQLGAVGDPKQDDEGEEANESFWLQIMAECEANYPNRLPASKSLLLLGDNDAQKTQLIAKLQGATGEKAQRRGNGLEYYFLTVRDEYCENQTKLDIWVLDDDTSFKRLLKYVVNENTLKDTTVVLMATMTKPWDIFRSMCSWIDILQKHIDSLNIPKEVLDEQKSKVLRHYQEYAEPTMSIYGNLDEQYNNSEIEINLGIEIMVVVTQTEFMSTLQNEFGYIDEHFDFIQLSLRKFCLTYGAALFYVSVKEDRNCDILLKYILHKIYSFPFRIPAMFLEKDSIFVPAGWDTENKILALAESLATITFSSPYEEVIVEPGRLADVNRALVEVMAQNDQDFLLTLQSALLRQPPEQSEYNRDSSGSGTASSARNPSRRVTRSPQKKQLEAKIASGEGDTVLQSFFKSLLKRQTSAPGERPMDVQHRNKAYDPNSHFDRSTSLENTSTTNGKPNFGSRSLGSSVDSSTVAQNSREVAESLEAVDELKPSGDCSNGRVRDEKTTETEAEPFNVFMKKYEAQMDPKKQNSTEEEEEDIRQLPEYFMSSQNSGPCPEDCCYKEGSRNGNCNEDLDMPLDRVKSKFNPPLRLLLDSNKPLTQKKEKTSPKCATIKQSSSAFGHSSPESS</sequence>
<dbReference type="InterPro" id="IPR008467">
    <property type="entry name" value="Dynein1_light_intermed_chain"/>
</dbReference>
<reference evidence="13 14" key="1">
    <citation type="journal article" date="2022" name="Nat. Ecol. Evol.">
        <title>A masculinizing supergene underlies an exaggerated male reproductive morph in a spider.</title>
        <authorList>
            <person name="Hendrickx F."/>
            <person name="De Corte Z."/>
            <person name="Sonet G."/>
            <person name="Van Belleghem S.M."/>
            <person name="Kostlbacher S."/>
            <person name="Vangestel C."/>
        </authorList>
    </citation>
    <scope>NUCLEOTIDE SEQUENCE [LARGE SCALE GENOMIC DNA]</scope>
    <source>
        <strain evidence="13">W744_W776</strain>
    </source>
</reference>
<keyword evidence="5 11" id="KW-0493">Microtubule</keyword>
<feature type="compositionally biased region" description="Basic and acidic residues" evidence="12">
    <location>
        <begin position="514"/>
        <end position="527"/>
    </location>
</feature>
<dbReference type="GO" id="GO:0005868">
    <property type="term" value="C:cytoplasmic dynein complex"/>
    <property type="evidence" value="ECO:0007669"/>
    <property type="project" value="UniProtKB-UniRule"/>
</dbReference>
<evidence type="ECO:0000256" key="8">
    <source>
        <dbReference type="ARBA" id="ARBA00023017"/>
    </source>
</evidence>
<protein>
    <recommendedName>
        <fullName evidence="11">Dynein light intermediate chain</fullName>
    </recommendedName>
</protein>
<keyword evidence="10 11" id="KW-0206">Cytoskeleton</keyword>
<feature type="region of interest" description="Disordered" evidence="12">
    <location>
        <begin position="1"/>
        <end position="20"/>
    </location>
</feature>
<evidence type="ECO:0000256" key="9">
    <source>
        <dbReference type="ARBA" id="ARBA00023175"/>
    </source>
</evidence>
<feature type="compositionally biased region" description="Polar residues" evidence="12">
    <location>
        <begin position="609"/>
        <end position="624"/>
    </location>
</feature>
<evidence type="ECO:0000256" key="1">
    <source>
        <dbReference type="ARBA" id="ARBA00004245"/>
    </source>
</evidence>
<gene>
    <name evidence="13" type="ORF">JTE90_010560</name>
</gene>
<keyword evidence="9 11" id="KW-0505">Motor protein</keyword>
<comment type="subcellular location">
    <subcellularLocation>
        <location evidence="1 11">Cytoplasm</location>
        <location evidence="1 11">Cytoskeleton</location>
    </subcellularLocation>
</comment>
<evidence type="ECO:0000313" key="14">
    <source>
        <dbReference type="Proteomes" id="UP000827092"/>
    </source>
</evidence>
<keyword evidence="4 11" id="KW-0963">Cytoplasm</keyword>
<keyword evidence="6 11" id="KW-0547">Nucleotide-binding</keyword>
<proteinExistence type="inferred from homology"/>
<dbReference type="Pfam" id="PF05783">
    <property type="entry name" value="DLIC"/>
    <property type="match status" value="1"/>
</dbReference>
<dbReference type="InterPro" id="IPR022780">
    <property type="entry name" value="Dynein_light_int_chain"/>
</dbReference>
<dbReference type="InterPro" id="IPR027417">
    <property type="entry name" value="P-loop_NTPase"/>
</dbReference>
<feature type="compositionally biased region" description="Basic residues" evidence="12">
    <location>
        <begin position="375"/>
        <end position="384"/>
    </location>
</feature>
<keyword evidence="8 11" id="KW-0243">Dynein</keyword>
<comment type="similarity">
    <text evidence="2 11">Belongs to the dynein light intermediate chain family.</text>
</comment>
<comment type="function">
    <text evidence="11">Acts as one of several non-catalytic accessory components of the cytoplasmic dynein 1 complex that are thought to be involved in linking dynein to cargos and to adapter proteins that regulate dynein function. Cytoplasmic dynein 1 acts as a motor for the intracellular retrograde motility of vesicles and organelles along microtubules. May play a role in binding dynein to membranous organelles or chromosomes.</text>
</comment>
<evidence type="ECO:0000256" key="2">
    <source>
        <dbReference type="ARBA" id="ARBA00006831"/>
    </source>
</evidence>
<dbReference type="Gene3D" id="3.40.50.300">
    <property type="entry name" value="P-loop containing nucleotide triphosphate hydrolases"/>
    <property type="match status" value="1"/>
</dbReference>
<dbReference type="EMBL" id="JAFNEN010000440">
    <property type="protein sequence ID" value="KAG8182929.1"/>
    <property type="molecule type" value="Genomic_DNA"/>
</dbReference>
<dbReference type="GO" id="GO:0007018">
    <property type="term" value="P:microtubule-based movement"/>
    <property type="evidence" value="ECO:0007669"/>
    <property type="project" value="InterPro"/>
</dbReference>
<dbReference type="AlphaFoldDB" id="A0AAV6UFE7"/>
<evidence type="ECO:0000256" key="6">
    <source>
        <dbReference type="ARBA" id="ARBA00022741"/>
    </source>
</evidence>
<organism evidence="13 14">
    <name type="scientific">Oedothorax gibbosus</name>
    <dbReference type="NCBI Taxonomy" id="931172"/>
    <lineage>
        <taxon>Eukaryota</taxon>
        <taxon>Metazoa</taxon>
        <taxon>Ecdysozoa</taxon>
        <taxon>Arthropoda</taxon>
        <taxon>Chelicerata</taxon>
        <taxon>Arachnida</taxon>
        <taxon>Araneae</taxon>
        <taxon>Araneomorphae</taxon>
        <taxon>Entelegynae</taxon>
        <taxon>Araneoidea</taxon>
        <taxon>Linyphiidae</taxon>
        <taxon>Erigoninae</taxon>
        <taxon>Oedothorax</taxon>
    </lineage>
</organism>
<keyword evidence="3 11" id="KW-0813">Transport</keyword>